<reference evidence="1 2" key="1">
    <citation type="journal article" date="2016" name="Mol. Biol. Evol.">
        <title>Comparative Genomics of Early-Diverging Mushroom-Forming Fungi Provides Insights into the Origins of Lignocellulose Decay Capabilities.</title>
        <authorList>
            <person name="Nagy L.G."/>
            <person name="Riley R."/>
            <person name="Tritt A."/>
            <person name="Adam C."/>
            <person name="Daum C."/>
            <person name="Floudas D."/>
            <person name="Sun H."/>
            <person name="Yadav J.S."/>
            <person name="Pangilinan J."/>
            <person name="Larsson K.H."/>
            <person name="Matsuura K."/>
            <person name="Barry K."/>
            <person name="Labutti K."/>
            <person name="Kuo R."/>
            <person name="Ohm R.A."/>
            <person name="Bhattacharya S.S."/>
            <person name="Shirouzu T."/>
            <person name="Yoshinaga Y."/>
            <person name="Martin F.M."/>
            <person name="Grigoriev I.V."/>
            <person name="Hibbett D.S."/>
        </authorList>
    </citation>
    <scope>NUCLEOTIDE SEQUENCE [LARGE SCALE GENOMIC DNA]</scope>
    <source>
        <strain evidence="1 2">L-15889</strain>
    </source>
</reference>
<dbReference type="AlphaFoldDB" id="A0A165R0B3"/>
<organism evidence="1 2">
    <name type="scientific">Daedalea quercina L-15889</name>
    <dbReference type="NCBI Taxonomy" id="1314783"/>
    <lineage>
        <taxon>Eukaryota</taxon>
        <taxon>Fungi</taxon>
        <taxon>Dikarya</taxon>
        <taxon>Basidiomycota</taxon>
        <taxon>Agaricomycotina</taxon>
        <taxon>Agaricomycetes</taxon>
        <taxon>Polyporales</taxon>
        <taxon>Fomitopsis</taxon>
    </lineage>
</organism>
<gene>
    <name evidence="1" type="ORF">DAEQUDRAFT_810869</name>
</gene>
<name>A0A165R0B3_9APHY</name>
<dbReference type="Proteomes" id="UP000076727">
    <property type="component" value="Unassembled WGS sequence"/>
</dbReference>
<dbReference type="EMBL" id="KV429053">
    <property type="protein sequence ID" value="KZT70141.1"/>
    <property type="molecule type" value="Genomic_DNA"/>
</dbReference>
<sequence>MQEQAKLALSSKGKAREDAHWQPGWWDFAHALDGTRRPLVWSKSSIIYTAHPSEPSVLARHFPSSRHFVLPSAPQIAASPANYEPPTVISISTNEDMLFAYFPGRGGNGAGCVWKRGIQLDNWQVRECWSFEQGAGAVTAAWTTTQREWTITESGSSARLPPRGPLTPLFSTILLLVTEDHCLSLCVLPPVAASLKVVKTSLLQAGVAQEAQSKDDSLPKTVGPNLCVAAAIYMGYNEPSLLIAMRSKILPPQRIHESTYTAMNLNMPLDINDVGPSYEVPLTPEWDLWGEDSMINLCEVRMSMKLVMKGVLARPLPPIPCPSHHLTDLQFISVPPSNEPHKAYLAASFLNFGDYTAAPKSELLLFSFTKRDAQPMNLYTPGWIPHHEARRVYDGKVLDFVLPSPSRDSLLVGLMNLGGSVPHLKRKTKGGSIGSMHILKLSDLSEDDAWDVAPIMSDMARTGRAVPANIALSPNRALLCSVAASTFLDSHIAIHALPRRRHDGGRPPTNSLLVDLPSLLITAIRSRSSPADVIHPLTSPAVPVQTAIDVLCEVLLYFNEEAPSLREVWTAEVLNVAGEVYLTKSRHAEGEEKEDLLARWKTIHDICSLSACSSAFALCGEGQIYDLSDIWHLVCFSTWFVEFLEGVLREAVLAGDESSLGMTGAQPRSASSTSTFVHLVHPYSLGRIRMILDHVKRFRKHIASLTAKGENAQIARDVLLDVIDCSGIDLDQISVVLGDVYESLRGANENDLRQTLLGGTPRPSLSNALRSAVEKIAGTGGINRARLFIKPGDLVDGVARLSLVDQHLKDKQRDVVSKGLLLHPAMGTVYPWAVLSIGVLGRGSGNSVVYVVALGGSYYTIPDFASGASLRFAVRGRSKGKLALPFLSS</sequence>
<evidence type="ECO:0000313" key="2">
    <source>
        <dbReference type="Proteomes" id="UP000076727"/>
    </source>
</evidence>
<protein>
    <recommendedName>
        <fullName evidence="3">Mediator complex subunit 16</fullName>
    </recommendedName>
</protein>
<dbReference type="STRING" id="1314783.A0A165R0B3"/>
<evidence type="ECO:0000313" key="1">
    <source>
        <dbReference type="EMBL" id="KZT70141.1"/>
    </source>
</evidence>
<dbReference type="OrthoDB" id="2535907at2759"/>
<accession>A0A165R0B3</accession>
<evidence type="ECO:0008006" key="3">
    <source>
        <dbReference type="Google" id="ProtNLM"/>
    </source>
</evidence>
<keyword evidence="2" id="KW-1185">Reference proteome</keyword>
<proteinExistence type="predicted"/>